<dbReference type="AlphaFoldDB" id="A0A8H6FDQ9"/>
<evidence type="ECO:0000256" key="2">
    <source>
        <dbReference type="SAM" id="Phobius"/>
    </source>
</evidence>
<protein>
    <submittedName>
        <fullName evidence="3">Uncharacterized protein</fullName>
    </submittedName>
</protein>
<feature type="transmembrane region" description="Helical" evidence="2">
    <location>
        <begin position="9"/>
        <end position="27"/>
    </location>
</feature>
<proteinExistence type="predicted"/>
<evidence type="ECO:0000313" key="3">
    <source>
        <dbReference type="EMBL" id="KAF6224737.1"/>
    </source>
</evidence>
<evidence type="ECO:0000313" key="4">
    <source>
        <dbReference type="Proteomes" id="UP000593566"/>
    </source>
</evidence>
<dbReference type="RefSeq" id="XP_037153604.1">
    <property type="nucleotide sequence ID" value="XM_037300787.1"/>
</dbReference>
<dbReference type="GeneID" id="59338323"/>
<gene>
    <name evidence="3" type="ORF">HO133_009930</name>
</gene>
<feature type="region of interest" description="Disordered" evidence="1">
    <location>
        <begin position="338"/>
        <end position="361"/>
    </location>
</feature>
<feature type="compositionally biased region" description="Polar residues" evidence="1">
    <location>
        <begin position="344"/>
        <end position="355"/>
    </location>
</feature>
<dbReference type="Proteomes" id="UP000593566">
    <property type="component" value="Unassembled WGS sequence"/>
</dbReference>
<keyword evidence="2" id="KW-0812">Transmembrane</keyword>
<keyword evidence="2" id="KW-0472">Membrane</keyword>
<name>A0A8H6FDQ9_9LECA</name>
<keyword evidence="2" id="KW-1133">Transmembrane helix</keyword>
<organism evidence="3 4">
    <name type="scientific">Letharia lupina</name>
    <dbReference type="NCBI Taxonomy" id="560253"/>
    <lineage>
        <taxon>Eukaryota</taxon>
        <taxon>Fungi</taxon>
        <taxon>Dikarya</taxon>
        <taxon>Ascomycota</taxon>
        <taxon>Pezizomycotina</taxon>
        <taxon>Lecanoromycetes</taxon>
        <taxon>OSLEUM clade</taxon>
        <taxon>Lecanoromycetidae</taxon>
        <taxon>Lecanorales</taxon>
        <taxon>Lecanorineae</taxon>
        <taxon>Parmeliaceae</taxon>
        <taxon>Letharia</taxon>
    </lineage>
</organism>
<comment type="caution">
    <text evidence="3">The sequence shown here is derived from an EMBL/GenBank/DDBJ whole genome shotgun (WGS) entry which is preliminary data.</text>
</comment>
<keyword evidence="4" id="KW-1185">Reference proteome</keyword>
<evidence type="ECO:0000256" key="1">
    <source>
        <dbReference type="SAM" id="MobiDB-lite"/>
    </source>
</evidence>
<accession>A0A8H6FDQ9</accession>
<dbReference type="EMBL" id="JACCJB010000008">
    <property type="protein sequence ID" value="KAF6224737.1"/>
    <property type="molecule type" value="Genomic_DNA"/>
</dbReference>
<sequence>MILPSLRSCWALVPFILTIFTLTLYTIRRPLLATYTAYRPPPPSGAEPVDEGPSIIYKPPKPSPPPPLGEYFPLAASARTPADLPPVPSWNKPPAPHVPESTRLYIGFTRYWPLLQQVVVGYITAGWPPEDIYVVENTGTFDANKNGLLTSQNPFYLDYHRLIELFGVNVITTPSLQTFAQLQNLYLSEAINNNLTHYFWAHMDTVPQSHEDIQPYKSLYAIAVDVIRESFSPKYEPHDRWAVRFFSYDWLALVNVKAYVKVGGWDTMIGYYGTDCDMHGRFALNGLETPIADAGQVFDVGRSLDDLEVLYRRRKKAKAERGAEEEKTVVTVGEHGKVTIGEPKNSTAAASTPKQPTAPENLKYFSSTEEDTLGGRGWTALQTTLESLADEKRKDPYRNSWQLKQSGGKGEPFYYDADGWEKALQLTIAAGVEVYEQKWGHKGCDIQHVGLKEGDQWMVEKDNTWACEKDGGKRKCKERGEDDTRILSGHGMIKGTLSIDESNYGQRTISMSM</sequence>
<reference evidence="3 4" key="1">
    <citation type="journal article" date="2020" name="Genomics">
        <title>Complete, high-quality genomes from long-read metagenomic sequencing of two wolf lichen thalli reveals enigmatic genome architecture.</title>
        <authorList>
            <person name="McKenzie S.K."/>
            <person name="Walston R.F."/>
            <person name="Allen J.L."/>
        </authorList>
    </citation>
    <scope>NUCLEOTIDE SEQUENCE [LARGE SCALE GENOMIC DNA]</scope>
    <source>
        <strain evidence="3">WasteWater1</strain>
    </source>
</reference>